<protein>
    <recommendedName>
        <fullName evidence="7">ER membrane protein complex subunit 2</fullName>
    </recommendedName>
</protein>
<dbReference type="InterPro" id="IPR033053">
    <property type="entry name" value="Hir3/CABIN1"/>
</dbReference>
<comment type="subcellular location">
    <subcellularLocation>
        <location evidence="1">Nucleus</location>
    </subcellularLocation>
</comment>
<evidence type="ECO:0008006" key="7">
    <source>
        <dbReference type="Google" id="ProtNLM"/>
    </source>
</evidence>
<evidence type="ECO:0000256" key="3">
    <source>
        <dbReference type="PROSITE-ProRule" id="PRU00339"/>
    </source>
</evidence>
<feature type="compositionally biased region" description="Basic and acidic residues" evidence="4">
    <location>
        <begin position="296"/>
        <end position="316"/>
    </location>
</feature>
<evidence type="ECO:0000256" key="1">
    <source>
        <dbReference type="ARBA" id="ARBA00004123"/>
    </source>
</evidence>
<dbReference type="PANTHER" id="PTHR15502">
    <property type="entry name" value="CALCINEURIN-BINDING PROTEIN CABIN 1-RELATED"/>
    <property type="match status" value="1"/>
</dbReference>
<evidence type="ECO:0000256" key="4">
    <source>
        <dbReference type="SAM" id="MobiDB-lite"/>
    </source>
</evidence>
<dbReference type="Pfam" id="PF14559">
    <property type="entry name" value="TPR_19"/>
    <property type="match status" value="1"/>
</dbReference>
<dbReference type="GO" id="GO:0005634">
    <property type="term" value="C:nucleus"/>
    <property type="evidence" value="ECO:0007669"/>
    <property type="project" value="UniProtKB-SubCell"/>
</dbReference>
<dbReference type="PANTHER" id="PTHR15502:SF7">
    <property type="entry name" value="CALCINEURIN-BINDING PROTEIN CABIN-1"/>
    <property type="match status" value="1"/>
</dbReference>
<dbReference type="GO" id="GO:0031491">
    <property type="term" value="F:nucleosome binding"/>
    <property type="evidence" value="ECO:0007669"/>
    <property type="project" value="TreeGrafter"/>
</dbReference>
<feature type="compositionally biased region" description="Polar residues" evidence="4">
    <location>
        <begin position="269"/>
        <end position="278"/>
    </location>
</feature>
<feature type="region of interest" description="Disordered" evidence="4">
    <location>
        <begin position="266"/>
        <end position="316"/>
    </location>
</feature>
<accession>A0AAV0TGU7</accession>
<keyword evidence="3" id="KW-0802">TPR repeat</keyword>
<organism evidence="5 6">
    <name type="scientific">Peronospora farinosa</name>
    <dbReference type="NCBI Taxonomy" id="134698"/>
    <lineage>
        <taxon>Eukaryota</taxon>
        <taxon>Sar</taxon>
        <taxon>Stramenopiles</taxon>
        <taxon>Oomycota</taxon>
        <taxon>Peronosporomycetes</taxon>
        <taxon>Peronosporales</taxon>
        <taxon>Peronosporaceae</taxon>
        <taxon>Peronospora</taxon>
    </lineage>
</organism>
<feature type="compositionally biased region" description="Basic and acidic residues" evidence="4">
    <location>
        <begin position="225"/>
        <end position="235"/>
    </location>
</feature>
<dbReference type="PROSITE" id="PS50005">
    <property type="entry name" value="TPR"/>
    <property type="match status" value="1"/>
</dbReference>
<dbReference type="SMART" id="SM00028">
    <property type="entry name" value="TPR"/>
    <property type="match status" value="2"/>
</dbReference>
<evidence type="ECO:0000313" key="5">
    <source>
        <dbReference type="EMBL" id="CAI5721693.1"/>
    </source>
</evidence>
<gene>
    <name evidence="5" type="ORF">PFR002_LOCUS4276</name>
</gene>
<feature type="repeat" description="TPR" evidence="3">
    <location>
        <begin position="72"/>
        <end position="105"/>
    </location>
</feature>
<evidence type="ECO:0000313" key="6">
    <source>
        <dbReference type="Proteomes" id="UP001159659"/>
    </source>
</evidence>
<dbReference type="Gene3D" id="1.25.40.10">
    <property type="entry name" value="Tetratricopeptide repeat domain"/>
    <property type="match status" value="1"/>
</dbReference>
<feature type="region of interest" description="Disordered" evidence="4">
    <location>
        <begin position="218"/>
        <end position="242"/>
    </location>
</feature>
<dbReference type="Proteomes" id="UP001159659">
    <property type="component" value="Unassembled WGS sequence"/>
</dbReference>
<dbReference type="InterPro" id="IPR011990">
    <property type="entry name" value="TPR-like_helical_dom_sf"/>
</dbReference>
<comment type="caution">
    <text evidence="5">The sequence shown here is derived from an EMBL/GenBank/DDBJ whole genome shotgun (WGS) entry which is preliminary data.</text>
</comment>
<dbReference type="AlphaFoldDB" id="A0AAV0TGU7"/>
<keyword evidence="2" id="KW-0539">Nucleus</keyword>
<reference evidence="5" key="1">
    <citation type="submission" date="2022-12" db="EMBL/GenBank/DDBJ databases">
        <authorList>
            <person name="Webb A."/>
        </authorList>
    </citation>
    <scope>NUCLEOTIDE SEQUENCE</scope>
    <source>
        <strain evidence="5">Pf2</strain>
    </source>
</reference>
<dbReference type="InterPro" id="IPR019734">
    <property type="entry name" value="TPR_rpt"/>
</dbReference>
<dbReference type="GO" id="GO:0006325">
    <property type="term" value="P:chromatin organization"/>
    <property type="evidence" value="ECO:0007669"/>
    <property type="project" value="InterPro"/>
</dbReference>
<name>A0AAV0TGU7_9STRA</name>
<dbReference type="EMBL" id="CANTFK010000661">
    <property type="protein sequence ID" value="CAI5721693.1"/>
    <property type="molecule type" value="Genomic_DNA"/>
</dbReference>
<evidence type="ECO:0000256" key="2">
    <source>
        <dbReference type="ARBA" id="ARBA00023242"/>
    </source>
</evidence>
<dbReference type="SUPFAM" id="SSF48452">
    <property type="entry name" value="TPR-like"/>
    <property type="match status" value="1"/>
</dbReference>
<proteinExistence type="predicted"/>
<sequence length="316" mass="36445">MASWVALDVCGGDVRDNRLAQQRATEEAQDANNVVLYEQALRCQQHQQSLQAKTRYLHLLKGDFRLSLRLQYLCYKNLATMTFEAQSFEDALEYFASALALDATNVVVWYQMATTAVETGKLWLARRLLEEGFKVDAKYWPLVETLALVLHQMGDKDAFEHVAKYLGEQDPQCTSVHLIDKMTTLSKMRLRSKMKPLSGMKRDDEVDVMRTQVQIQVGYDEETETREKREDEKVGVDQTSDHLPPIKIEKMKELLKLSPGLETVLMNGISDNDTQDSSSHAREEMKSQPRRRKSRRHEERLREEHAAAVKKAREQD</sequence>